<dbReference type="PANTHER" id="PTHR33307">
    <property type="entry name" value="ALPHA-RHAMNOSIDASE (EUROFUNG)"/>
    <property type="match status" value="1"/>
</dbReference>
<dbReference type="Pfam" id="PF25788">
    <property type="entry name" value="Ig_Rha78A_N"/>
    <property type="match status" value="1"/>
</dbReference>
<proteinExistence type="predicted"/>
<name>A0A286GRG1_9ACTN</name>
<organism evidence="8 9">
    <name type="scientific">Blastococcus haudaquaticus</name>
    <dbReference type="NCBI Taxonomy" id="1938745"/>
    <lineage>
        <taxon>Bacteria</taxon>
        <taxon>Bacillati</taxon>
        <taxon>Actinomycetota</taxon>
        <taxon>Actinomycetes</taxon>
        <taxon>Geodermatophilales</taxon>
        <taxon>Geodermatophilaceae</taxon>
        <taxon>Blastococcus</taxon>
    </lineage>
</organism>
<dbReference type="Pfam" id="PF08531">
    <property type="entry name" value="Bac_rhamnosid_N"/>
    <property type="match status" value="1"/>
</dbReference>
<dbReference type="OrthoDB" id="9761045at2"/>
<gene>
    <name evidence="8" type="ORF">SAMN06272739_1758</name>
</gene>
<evidence type="ECO:0000313" key="9">
    <source>
        <dbReference type="Proteomes" id="UP000219482"/>
    </source>
</evidence>
<dbReference type="Gene3D" id="2.60.420.10">
    <property type="entry name" value="Maltose phosphorylase, domain 3"/>
    <property type="match status" value="1"/>
</dbReference>
<dbReference type="InterPro" id="IPR008902">
    <property type="entry name" value="Rhamnosid_concanavalin"/>
</dbReference>
<reference evidence="9" key="1">
    <citation type="submission" date="2017-09" db="EMBL/GenBank/DDBJ databases">
        <authorList>
            <person name="Varghese N."/>
            <person name="Submissions S."/>
        </authorList>
    </citation>
    <scope>NUCLEOTIDE SEQUENCE [LARGE SCALE GENOMIC DNA]</scope>
    <source>
        <strain evidence="9">DSM 44270</strain>
    </source>
</reference>
<dbReference type="Pfam" id="PF17389">
    <property type="entry name" value="Bac_rhamnosid6H"/>
    <property type="match status" value="1"/>
</dbReference>
<dbReference type="InterPro" id="IPR013737">
    <property type="entry name" value="Bac_rhamnosid_N"/>
</dbReference>
<dbReference type="SUPFAM" id="SSF48208">
    <property type="entry name" value="Six-hairpin glycosidases"/>
    <property type="match status" value="1"/>
</dbReference>
<dbReference type="Pfam" id="PF05592">
    <property type="entry name" value="Bac_rhamnosid"/>
    <property type="match status" value="1"/>
</dbReference>
<evidence type="ECO:0000313" key="8">
    <source>
        <dbReference type="EMBL" id="SOD98157.1"/>
    </source>
</evidence>
<accession>A0A286GRG1</accession>
<dbReference type="Proteomes" id="UP000219482">
    <property type="component" value="Unassembled WGS sequence"/>
</dbReference>
<dbReference type="InterPro" id="IPR035396">
    <property type="entry name" value="Bac_rhamnosid6H"/>
</dbReference>
<evidence type="ECO:0000256" key="3">
    <source>
        <dbReference type="ARBA" id="ARBA00022801"/>
    </source>
</evidence>
<dbReference type="AlphaFoldDB" id="A0A286GRG1"/>
<dbReference type="InterPro" id="IPR016007">
    <property type="entry name" value="Alpha_rhamnosid"/>
</dbReference>
<evidence type="ECO:0000259" key="4">
    <source>
        <dbReference type="Pfam" id="PF05592"/>
    </source>
</evidence>
<dbReference type="GO" id="GO:0030596">
    <property type="term" value="F:alpha-L-rhamnosidase activity"/>
    <property type="evidence" value="ECO:0007669"/>
    <property type="project" value="UniProtKB-EC"/>
</dbReference>
<feature type="domain" description="Alpha-L-rhamnosidase six-hairpin glycosidase" evidence="6">
    <location>
        <begin position="430"/>
        <end position="779"/>
    </location>
</feature>
<feature type="domain" description="Bacterial alpha-L-rhamnosidase N-terminal" evidence="5">
    <location>
        <begin position="146"/>
        <end position="317"/>
    </location>
</feature>
<evidence type="ECO:0000256" key="2">
    <source>
        <dbReference type="ARBA" id="ARBA00012652"/>
    </source>
</evidence>
<evidence type="ECO:0000259" key="7">
    <source>
        <dbReference type="Pfam" id="PF17390"/>
    </source>
</evidence>
<dbReference type="PANTHER" id="PTHR33307:SF6">
    <property type="entry name" value="ALPHA-RHAMNOSIDASE (EUROFUNG)-RELATED"/>
    <property type="match status" value="1"/>
</dbReference>
<dbReference type="InterPro" id="IPR008928">
    <property type="entry name" value="6-hairpin_glycosidase_sf"/>
</dbReference>
<evidence type="ECO:0000256" key="1">
    <source>
        <dbReference type="ARBA" id="ARBA00001445"/>
    </source>
</evidence>
<dbReference type="Pfam" id="PF17390">
    <property type="entry name" value="Bac_rhamnosid_C"/>
    <property type="match status" value="1"/>
</dbReference>
<evidence type="ECO:0000259" key="6">
    <source>
        <dbReference type="Pfam" id="PF17389"/>
    </source>
</evidence>
<dbReference type="GO" id="GO:0005975">
    <property type="term" value="P:carbohydrate metabolic process"/>
    <property type="evidence" value="ECO:0007669"/>
    <property type="project" value="InterPro"/>
</dbReference>
<protein>
    <recommendedName>
        <fullName evidence="2">alpha-L-rhamnosidase</fullName>
        <ecNumber evidence="2">3.2.1.40</ecNumber>
    </recommendedName>
</protein>
<evidence type="ECO:0000259" key="5">
    <source>
        <dbReference type="Pfam" id="PF08531"/>
    </source>
</evidence>
<dbReference type="RefSeq" id="WP_097183511.1">
    <property type="nucleotide sequence ID" value="NZ_OCNK01000002.1"/>
</dbReference>
<dbReference type="Gene3D" id="1.50.10.10">
    <property type="match status" value="1"/>
</dbReference>
<keyword evidence="9" id="KW-1185">Reference proteome</keyword>
<feature type="domain" description="Alpha-L-rhamnosidase C-terminal" evidence="7">
    <location>
        <begin position="781"/>
        <end position="857"/>
    </location>
</feature>
<comment type="catalytic activity">
    <reaction evidence="1">
        <text>Hydrolysis of terminal non-reducing alpha-L-rhamnose residues in alpha-L-rhamnosides.</text>
        <dbReference type="EC" id="3.2.1.40"/>
    </reaction>
</comment>
<dbReference type="InterPro" id="IPR035398">
    <property type="entry name" value="Bac_rhamnosid_C"/>
</dbReference>
<dbReference type="EC" id="3.2.1.40" evidence="2"/>
<sequence length="883" mass="95942">MSDLTVLPVTVEHHREPLGIGDPTPRLSWVTRTDLPDWHQAGYELEIEPLDGSAWSSGRIDSAESVLVPWGAPPLTSRERRIVRVRVWGHSGDTLAPEPSAWSEDVVVEAGLLEPGDWTAALVQPFLTADADEPVALLRREFVLGKPVARARLYATAHGVYEAELNGSVVGDQVLAPGWTSYSHRLRYQSYDVTDLVREGANAIGVQLADGWYRGYLGFTGKRGIYGDRTGVFLQLEVEHPDGSRTVVATDDDWRATTDGPLTRAGLYKGETVDFRRELPGWSQASFDDSGWAPVERGAFDAAQLVAPTGPPARRTQTVPVREISTSPSGATLVDFGQNLVGRLRFALPDAPAGTEITVRHAEVLEHGELGTRPLRAADATDVIVLDGTGPRTWEPRFTFHGFRYAEVSGWPGEVTAEALEAVVVHTDLRRTGTFECSDPDVTRLHENVVWGMRGNFLDVPTDCPQRDERLGWTGDLQVFAPTASFLYDTAGMLRSWLADLAVEQMKDHGGVVPMYVPFVELLPFPQQPDVGWGDAAVVVPWVLYQRSGDAGLLADQWTSMTAWVDAFAGRAGADLDFPEGGFSFGDWLDTAAPPDNPAAARTPWQCVATAYLARTARTMAQAAEVLGRDGSRFADLAERAAARFRAEYVTPNGRVAFPSQTAYALALEFDLLTPEQREHAGRLLAEQVLKDGFHIASGFLGTPLVTDALTDAGELPTAYELLLQRENPSWLYPVTMGATTIWERWDSMLPDGSINPGDMTSFNHYAFGAVADWLHRTVAGLAPAAPGYRRLLIAPRPGPGLSSAAATHETPYGTAEVSWTLTAGTQFALEVTVPPNTTAQVVLPDGSDAVEVGSGRHSFAATIAEPVPVEKPALFFDPDDHQ</sequence>
<dbReference type="InterPro" id="IPR012341">
    <property type="entry name" value="6hp_glycosidase-like_sf"/>
</dbReference>
<dbReference type="InterPro" id="IPR013783">
    <property type="entry name" value="Ig-like_fold"/>
</dbReference>
<dbReference type="Gene3D" id="2.60.40.10">
    <property type="entry name" value="Immunoglobulins"/>
    <property type="match status" value="1"/>
</dbReference>
<feature type="domain" description="Alpha-L-rhamnosidase concanavalin-like" evidence="4">
    <location>
        <begin position="327"/>
        <end position="426"/>
    </location>
</feature>
<keyword evidence="3" id="KW-0378">Hydrolase</keyword>
<dbReference type="PIRSF" id="PIRSF010631">
    <property type="entry name" value="A-rhamnsds"/>
    <property type="match status" value="1"/>
</dbReference>
<dbReference type="EMBL" id="OCNK01000002">
    <property type="protein sequence ID" value="SOD98157.1"/>
    <property type="molecule type" value="Genomic_DNA"/>
</dbReference>
<dbReference type="Gene3D" id="2.60.120.260">
    <property type="entry name" value="Galactose-binding domain-like"/>
    <property type="match status" value="2"/>
</dbReference>